<dbReference type="InterPro" id="IPR002397">
    <property type="entry name" value="Cyt_P450_B"/>
</dbReference>
<evidence type="ECO:0000313" key="3">
    <source>
        <dbReference type="Proteomes" id="UP001521150"/>
    </source>
</evidence>
<evidence type="ECO:0000313" key="2">
    <source>
        <dbReference type="EMBL" id="MCE7002323.1"/>
    </source>
</evidence>
<dbReference type="CDD" id="cd11029">
    <property type="entry name" value="CYP107-like"/>
    <property type="match status" value="1"/>
</dbReference>
<dbReference type="InterPro" id="IPR001128">
    <property type="entry name" value="Cyt_P450"/>
</dbReference>
<evidence type="ECO:0000256" key="1">
    <source>
        <dbReference type="ARBA" id="ARBA00010617"/>
    </source>
</evidence>
<gene>
    <name evidence="2" type="ORF">LWC34_05685</name>
</gene>
<dbReference type="Proteomes" id="UP001521150">
    <property type="component" value="Unassembled WGS sequence"/>
</dbReference>
<dbReference type="EMBL" id="JAJVCN010000001">
    <property type="protein sequence ID" value="MCE7002323.1"/>
    <property type="molecule type" value="Genomic_DNA"/>
</dbReference>
<organism evidence="2 3">
    <name type="scientific">Kibdelosporangium philippinense</name>
    <dbReference type="NCBI Taxonomy" id="211113"/>
    <lineage>
        <taxon>Bacteria</taxon>
        <taxon>Bacillati</taxon>
        <taxon>Actinomycetota</taxon>
        <taxon>Actinomycetes</taxon>
        <taxon>Pseudonocardiales</taxon>
        <taxon>Pseudonocardiaceae</taxon>
        <taxon>Kibdelosporangium</taxon>
    </lineage>
</organism>
<dbReference type="Pfam" id="PF00067">
    <property type="entry name" value="p450"/>
    <property type="match status" value="1"/>
</dbReference>
<dbReference type="PANTHER" id="PTHR46696">
    <property type="entry name" value="P450, PUTATIVE (EUROFUNG)-RELATED"/>
    <property type="match status" value="1"/>
</dbReference>
<accession>A0ABS8Z5J6</accession>
<dbReference type="RefSeq" id="WP_233723347.1">
    <property type="nucleotide sequence ID" value="NZ_JAJVCN010000001.1"/>
</dbReference>
<comment type="similarity">
    <text evidence="1">Belongs to the cytochrome P450 family.</text>
</comment>
<protein>
    <submittedName>
        <fullName evidence="2">Cytochrome P450</fullName>
    </submittedName>
</protein>
<dbReference type="PRINTS" id="PR00359">
    <property type="entry name" value="BP450"/>
</dbReference>
<proteinExistence type="inferred from homology"/>
<dbReference type="PANTHER" id="PTHR46696:SF1">
    <property type="entry name" value="CYTOCHROME P450 YJIB-RELATED"/>
    <property type="match status" value="1"/>
</dbReference>
<reference evidence="2 3" key="1">
    <citation type="submission" date="2021-12" db="EMBL/GenBank/DDBJ databases">
        <title>Genome sequence of Kibdelosporangium philippinense ATCC 49844.</title>
        <authorList>
            <person name="Fedorov E.A."/>
            <person name="Omeragic M."/>
            <person name="Shalygina K.F."/>
            <person name="Maclea K.S."/>
        </authorList>
    </citation>
    <scope>NUCLEOTIDE SEQUENCE [LARGE SCALE GENOMIC DNA]</scope>
    <source>
        <strain evidence="2 3">ATCC 49844</strain>
    </source>
</reference>
<keyword evidence="3" id="KW-1185">Reference proteome</keyword>
<dbReference type="SUPFAM" id="SSF48264">
    <property type="entry name" value="Cytochrome P450"/>
    <property type="match status" value="1"/>
</dbReference>
<name>A0ABS8Z5J6_9PSEU</name>
<dbReference type="InterPro" id="IPR036396">
    <property type="entry name" value="Cyt_P450_sf"/>
</dbReference>
<sequence>MSANGEVALGIELFADPKALFAKLGEPGPIHRVTLPDGMPAWLVTGNQEVRDALADPRLVRSVQAAAPELQKYLGLASDEFVLTRHILFADPPDHTRMRRLMSQAFTRGRVERLRPWVQEFTDSLLDEIVGAGKADLVQALALPLPIGVICEMLGVPFADRPEFEHRAEVITGINASSDHDQVIESGRWFDEYTTQLIAARRKNPGEDLLTALLAAHDEGEKLSDLEVRSNVFLLLAAGFETTVNLIANGILALLSYPESLAKVRDNPDLMPGAIEEILRFDSPVSSITYRFATDYVKIGDVEIQPGEHVALSPPAANHDPAKFVRPEVFDIERGSNPHVSFGYSTHFCLGAPLARLEGDVAFSTVLRRLPDLKLAVPVEELTWKPSFIVHRLDHLPVTFTAS</sequence>
<comment type="caution">
    <text evidence="2">The sequence shown here is derived from an EMBL/GenBank/DDBJ whole genome shotgun (WGS) entry which is preliminary data.</text>
</comment>
<dbReference type="Gene3D" id="1.10.630.10">
    <property type="entry name" value="Cytochrome P450"/>
    <property type="match status" value="1"/>
</dbReference>